<evidence type="ECO:0000256" key="2">
    <source>
        <dbReference type="HAMAP-Rule" id="MF_02231"/>
    </source>
</evidence>
<organism evidence="5 7">
    <name type="scientific">Pluralibacter gergoviae</name>
    <name type="common">Enterobacter gergoviae</name>
    <dbReference type="NCBI Taxonomy" id="61647"/>
    <lineage>
        <taxon>Bacteria</taxon>
        <taxon>Pseudomonadati</taxon>
        <taxon>Pseudomonadota</taxon>
        <taxon>Gammaproteobacteria</taxon>
        <taxon>Enterobacterales</taxon>
        <taxon>Enterobacteriaceae</taxon>
        <taxon>Pluralibacter</taxon>
    </lineage>
</organism>
<dbReference type="EMBL" id="LDZF01000010">
    <property type="protein sequence ID" value="KMK13677.1"/>
    <property type="molecule type" value="Genomic_DNA"/>
</dbReference>
<dbReference type="GO" id="GO:0006744">
    <property type="term" value="P:ubiquinone biosynthetic process"/>
    <property type="evidence" value="ECO:0007669"/>
    <property type="project" value="UniProtKB-UniRule"/>
</dbReference>
<evidence type="ECO:0000313" key="5">
    <source>
        <dbReference type="EMBL" id="KMK13677.1"/>
    </source>
</evidence>
<gene>
    <name evidence="2" type="primary">ubiT</name>
    <name evidence="5" type="ORF">ABW06_11645</name>
    <name evidence="4" type="ORF">QEG54_001937</name>
    <name evidence="6" type="ORF">RBJ30_12785</name>
</gene>
<dbReference type="Proteomes" id="UP001236270">
    <property type="component" value="Unassembled WGS sequence"/>
</dbReference>
<dbReference type="STRING" id="61647.LG71_00970"/>
<reference evidence="6" key="2">
    <citation type="submission" date="2023-08" db="EMBL/GenBank/DDBJ databases">
        <title>WGS of pathogenic bacterial species, Los Angeles County Public Health Laboratories.</title>
        <authorList>
            <person name="Garrigues J.M."/>
            <person name="Green N.M."/>
        </authorList>
    </citation>
    <scope>NUCLEOTIDE SEQUENCE</scope>
    <source>
        <strain evidence="6">LACPHL-BACT-2023-00068</strain>
    </source>
</reference>
<dbReference type="PANTHER" id="PTHR10094">
    <property type="entry name" value="STEROL CARRIER PROTEIN 2 SCP-2 FAMILY PROTEIN"/>
    <property type="match status" value="1"/>
</dbReference>
<accession>A0A089PK53</accession>
<dbReference type="PATRIC" id="fig|61647.14.peg.4952"/>
<dbReference type="PANTHER" id="PTHR10094:SF25">
    <property type="entry name" value="SCP2 STEROL-BINDING DOMAIN-CONTAINING PROTEIN 1"/>
    <property type="match status" value="1"/>
</dbReference>
<reference evidence="4" key="3">
    <citation type="submission" date="2024-02" db="EMBL/GenBank/DDBJ databases">
        <authorList>
            <consortium name="Clinical and Environmental Microbiology Branch: Whole genome sequencing antimicrobial resistance pathogens in the healthcare setting"/>
        </authorList>
    </citation>
    <scope>NUCLEOTIDE SEQUENCE</scope>
    <source>
        <strain evidence="4">2021DK-00143</strain>
    </source>
</reference>
<keyword evidence="7" id="KW-1185">Reference proteome</keyword>
<comment type="caution">
    <text evidence="5">The sequence shown here is derived from an EMBL/GenBank/DDBJ whole genome shotgun (WGS) entry which is preliminary data.</text>
</comment>
<evidence type="ECO:0000256" key="1">
    <source>
        <dbReference type="ARBA" id="ARBA00022688"/>
    </source>
</evidence>
<comment type="pathway">
    <text evidence="2">Cofactor biosynthesis; ubiquinone biosynthesis.</text>
</comment>
<dbReference type="Proteomes" id="UP000036196">
    <property type="component" value="Unassembled WGS sequence"/>
</dbReference>
<name>A0A089PK53_PLUGE</name>
<keyword evidence="1 2" id="KW-0831">Ubiquinone biosynthesis</keyword>
<dbReference type="Pfam" id="PF02036">
    <property type="entry name" value="SCP2"/>
    <property type="match status" value="1"/>
</dbReference>
<evidence type="ECO:0000259" key="3">
    <source>
        <dbReference type="Pfam" id="PF02036"/>
    </source>
</evidence>
<dbReference type="SUPFAM" id="SSF55718">
    <property type="entry name" value="SCP-like"/>
    <property type="match status" value="1"/>
</dbReference>
<dbReference type="UniPathway" id="UPA00232"/>
<dbReference type="eggNOG" id="COG3154">
    <property type="taxonomic scope" value="Bacteria"/>
</dbReference>
<dbReference type="HAMAP" id="MF_02231">
    <property type="entry name" value="UbiT"/>
    <property type="match status" value="1"/>
</dbReference>
<dbReference type="InterPro" id="IPR036527">
    <property type="entry name" value="SCP2_sterol-bd_dom_sf"/>
</dbReference>
<proteinExistence type="inferred from homology"/>
<dbReference type="FunFam" id="3.30.1050.10:FF:000002">
    <property type="entry name" value="SCP2 domain-containing protein YhbT"/>
    <property type="match status" value="1"/>
</dbReference>
<dbReference type="GO" id="GO:0005829">
    <property type="term" value="C:cytosol"/>
    <property type="evidence" value="ECO:0007669"/>
    <property type="project" value="TreeGrafter"/>
</dbReference>
<dbReference type="PIRSF" id="PIRSF025550">
    <property type="entry name" value="UCP025550_lpd_carrier"/>
    <property type="match status" value="1"/>
</dbReference>
<dbReference type="KEGG" id="pge:LG71_00970"/>
<dbReference type="RefSeq" id="WP_043080853.1">
    <property type="nucleotide sequence ID" value="NZ_CACVCI010000001.1"/>
</dbReference>
<reference evidence="5 7" key="1">
    <citation type="submission" date="2015-05" db="EMBL/GenBank/DDBJ databases">
        <title>Genome sequences of Pluralibacter gergoviae.</title>
        <authorList>
            <person name="Greninger A.L."/>
            <person name="Miller S."/>
        </authorList>
    </citation>
    <scope>NUCLEOTIDE SEQUENCE [LARGE SCALE GENOMIC DNA]</scope>
    <source>
        <strain evidence="5 7">JS81F13</strain>
    </source>
</reference>
<dbReference type="EMBL" id="ABLOKC030000008">
    <property type="protein sequence ID" value="EML1471220.1"/>
    <property type="molecule type" value="Genomic_DNA"/>
</dbReference>
<dbReference type="InterPro" id="IPR016830">
    <property type="entry name" value="UbiT"/>
</dbReference>
<evidence type="ECO:0000313" key="7">
    <source>
        <dbReference type="Proteomes" id="UP000036196"/>
    </source>
</evidence>
<comment type="similarity">
    <text evidence="2">Belongs to the UbiT family.</text>
</comment>
<comment type="function">
    <text evidence="2">Required for O(2)-independent ubiquinone (coenzyme Q) biosynthesis. Likely functions as an accessory factor.</text>
</comment>
<sequence length="174" mass="19536">MLNKLRSRLVEMGPTLMRLPVRVTPFALKRQVLEQVLGWQFRQALADGELEFLEGRWLSIDVRDIGLRWFTTVENGRLVVSPSATADVSFSADASDLLMIAARKQDPDTLFFQRRLVIEGDTELGLYVKNLMDAIELEQMPGALRVMLLQLADFVEAGLTSAPQTRQTSVGEPC</sequence>
<evidence type="ECO:0000313" key="4">
    <source>
        <dbReference type="EMBL" id="EML1471220.1"/>
    </source>
</evidence>
<dbReference type="EMBL" id="JAVDNV010000008">
    <property type="protein sequence ID" value="MDQ2309964.1"/>
    <property type="molecule type" value="Genomic_DNA"/>
</dbReference>
<protein>
    <recommendedName>
        <fullName evidence="2">Ubiquinone biosynthesis accessory factor UbiT</fullName>
    </recommendedName>
</protein>
<dbReference type="AlphaFoldDB" id="A0A089PK53"/>
<evidence type="ECO:0000313" key="6">
    <source>
        <dbReference type="EMBL" id="MDQ2309964.1"/>
    </source>
</evidence>
<feature type="domain" description="SCP2" evidence="3">
    <location>
        <begin position="43"/>
        <end position="133"/>
    </location>
</feature>
<dbReference type="InterPro" id="IPR003033">
    <property type="entry name" value="SCP2_sterol-bd_dom"/>
</dbReference>
<dbReference type="Gene3D" id="3.30.1050.10">
    <property type="entry name" value="SCP2 sterol-binding domain"/>
    <property type="match status" value="1"/>
</dbReference>
<dbReference type="GeneID" id="61381969"/>